<dbReference type="SMART" id="SM00212">
    <property type="entry name" value="UBCc"/>
    <property type="match status" value="1"/>
</dbReference>
<dbReference type="EMBL" id="JBCGBO010000004">
    <property type="protein sequence ID" value="KAK9208504.1"/>
    <property type="molecule type" value="Genomic_DNA"/>
</dbReference>
<keyword evidence="2" id="KW-0808">Transferase</keyword>
<evidence type="ECO:0000313" key="9">
    <source>
        <dbReference type="EMBL" id="KAK9208504.1"/>
    </source>
</evidence>
<dbReference type="PROSITE" id="PS00183">
    <property type="entry name" value="UBC_1"/>
    <property type="match status" value="1"/>
</dbReference>
<dbReference type="SUPFAM" id="SSF54495">
    <property type="entry name" value="UBC-like"/>
    <property type="match status" value="1"/>
</dbReference>
<evidence type="ECO:0000256" key="3">
    <source>
        <dbReference type="ARBA" id="ARBA00022741"/>
    </source>
</evidence>
<evidence type="ECO:0000256" key="1">
    <source>
        <dbReference type="ARBA" id="ARBA00012486"/>
    </source>
</evidence>
<protein>
    <recommendedName>
        <fullName evidence="1">E2 ubiquitin-conjugating enzyme</fullName>
        <ecNumber evidence="1">2.3.2.23</ecNumber>
    </recommendedName>
</protein>
<dbReference type="Pfam" id="PF00179">
    <property type="entry name" value="UQ_con"/>
    <property type="match status" value="1"/>
</dbReference>
<dbReference type="FunFam" id="3.10.110.10:FF:000041">
    <property type="entry name" value="Ubiquitin-conjugating enzyme E2 T"/>
    <property type="match status" value="1"/>
</dbReference>
<gene>
    <name evidence="9" type="ORF">WN944_000861</name>
</gene>
<dbReference type="GO" id="GO:0005524">
    <property type="term" value="F:ATP binding"/>
    <property type="evidence" value="ECO:0007669"/>
    <property type="project" value="UniProtKB-KW"/>
</dbReference>
<sequence>MAQAARLNLRMQKELKLLLTDPPPGASFPFLSSDSDFSSLSTIHAQIEGPEGTVYAKGVFEVKIQIPERYPFQPPSVTFATPIYHPNIDNGGRICLDILNLPPKGAWQPSLNISTVLTSIGLLLSEPNPDDGLMCEASQEYKYNRQAFDLKARSMTEKYAKVETGGNSCNIQGVQSSYSSVTGIGGSQESRLEINETVSTHKMPCLINWKLSLDSSSSIQSLGNDVEVNEMEAKGKRKEVNNTLDECNLRQAKLCGTRRKLSLESSCQIQERNGHENENLVANQSPAISMDYPGSAMLQHDICSRQKHHLHQTSDPMNGNLSTSSQQPTQFNQKRASINSFPTSDGDNKKLLAESQVLLFQSNSNVSDGTSSVSLPVDSNKLQPHKDCVKKMGNGSTDATCKRISSVGKKLSLGSKGSSQGQEKDNKENVVPIHKVPVSSPQNSYRKSGIGRKLTLGPPRQLQGDNYNNCQLPHPENLSMDGMSLPLSQDHRCNVKQYNPDRDEQQKIEGSPISEAIVVLDSEDSEEETDGALRLKLLARKRKGNWRAKA</sequence>
<feature type="compositionally biased region" description="Low complexity" evidence="7">
    <location>
        <begin position="409"/>
        <end position="421"/>
    </location>
</feature>
<name>A0AAP0MG56_9ROSI</name>
<dbReference type="PANTHER" id="PTHR24068">
    <property type="entry name" value="UBIQUITIN-CONJUGATING ENZYME E2"/>
    <property type="match status" value="1"/>
</dbReference>
<feature type="domain" description="UBC core" evidence="8">
    <location>
        <begin position="6"/>
        <end position="161"/>
    </location>
</feature>
<dbReference type="InterPro" id="IPR023313">
    <property type="entry name" value="UBQ-conjugating_AS"/>
</dbReference>
<dbReference type="AlphaFoldDB" id="A0AAP0MG56"/>
<dbReference type="GO" id="GO:0061631">
    <property type="term" value="F:ubiquitin conjugating enzyme activity"/>
    <property type="evidence" value="ECO:0007669"/>
    <property type="project" value="UniProtKB-EC"/>
</dbReference>
<comment type="caution">
    <text evidence="9">The sequence shown here is derived from an EMBL/GenBank/DDBJ whole genome shotgun (WGS) entry which is preliminary data.</text>
</comment>
<dbReference type="PROSITE" id="PS50127">
    <property type="entry name" value="UBC_2"/>
    <property type="match status" value="1"/>
</dbReference>
<dbReference type="CDD" id="cd23805">
    <property type="entry name" value="UBCc_UBE2T"/>
    <property type="match status" value="1"/>
</dbReference>
<evidence type="ECO:0000256" key="5">
    <source>
        <dbReference type="ARBA" id="ARBA00022840"/>
    </source>
</evidence>
<dbReference type="Gene3D" id="3.10.110.10">
    <property type="entry name" value="Ubiquitin Conjugating Enzyme"/>
    <property type="match status" value="1"/>
</dbReference>
<dbReference type="EC" id="2.3.2.23" evidence="1"/>
<dbReference type="InterPro" id="IPR016135">
    <property type="entry name" value="UBQ-conjugating_enzyme/RWD"/>
</dbReference>
<evidence type="ECO:0000256" key="6">
    <source>
        <dbReference type="PROSITE-ProRule" id="PRU10133"/>
    </source>
</evidence>
<accession>A0AAP0MG56</accession>
<reference evidence="9 10" key="1">
    <citation type="submission" date="2024-05" db="EMBL/GenBank/DDBJ databases">
        <title>Haplotype-resolved chromosome-level genome assembly of Huyou (Citrus changshanensis).</title>
        <authorList>
            <person name="Miao C."/>
            <person name="Chen W."/>
            <person name="Wu Y."/>
            <person name="Wang L."/>
            <person name="Zhao S."/>
            <person name="Grierson D."/>
            <person name="Xu C."/>
            <person name="Chen K."/>
        </authorList>
    </citation>
    <scope>NUCLEOTIDE SEQUENCE [LARGE SCALE GENOMIC DNA]</scope>
    <source>
        <strain evidence="9">01-14</strain>
        <tissue evidence="9">Leaf</tissue>
    </source>
</reference>
<evidence type="ECO:0000256" key="2">
    <source>
        <dbReference type="ARBA" id="ARBA00022679"/>
    </source>
</evidence>
<keyword evidence="5" id="KW-0067">ATP-binding</keyword>
<evidence type="ECO:0000259" key="8">
    <source>
        <dbReference type="PROSITE" id="PS50127"/>
    </source>
</evidence>
<feature type="region of interest" description="Disordered" evidence="7">
    <location>
        <begin position="306"/>
        <end position="347"/>
    </location>
</feature>
<feature type="active site" description="Glycyl thioester intermediate" evidence="6">
    <location>
        <position position="95"/>
    </location>
</feature>
<evidence type="ECO:0000256" key="7">
    <source>
        <dbReference type="SAM" id="MobiDB-lite"/>
    </source>
</evidence>
<proteinExistence type="predicted"/>
<evidence type="ECO:0000313" key="10">
    <source>
        <dbReference type="Proteomes" id="UP001428341"/>
    </source>
</evidence>
<dbReference type="Proteomes" id="UP001428341">
    <property type="component" value="Unassembled WGS sequence"/>
</dbReference>
<keyword evidence="10" id="KW-1185">Reference proteome</keyword>
<organism evidence="9 10">
    <name type="scientific">Citrus x changshan-huyou</name>
    <dbReference type="NCBI Taxonomy" id="2935761"/>
    <lineage>
        <taxon>Eukaryota</taxon>
        <taxon>Viridiplantae</taxon>
        <taxon>Streptophyta</taxon>
        <taxon>Embryophyta</taxon>
        <taxon>Tracheophyta</taxon>
        <taxon>Spermatophyta</taxon>
        <taxon>Magnoliopsida</taxon>
        <taxon>eudicotyledons</taxon>
        <taxon>Gunneridae</taxon>
        <taxon>Pentapetalae</taxon>
        <taxon>rosids</taxon>
        <taxon>malvids</taxon>
        <taxon>Sapindales</taxon>
        <taxon>Rutaceae</taxon>
        <taxon>Aurantioideae</taxon>
        <taxon>Citrus</taxon>
    </lineage>
</organism>
<evidence type="ECO:0000256" key="4">
    <source>
        <dbReference type="ARBA" id="ARBA00022786"/>
    </source>
</evidence>
<feature type="compositionally biased region" description="Polar residues" evidence="7">
    <location>
        <begin position="313"/>
        <end position="345"/>
    </location>
</feature>
<dbReference type="InterPro" id="IPR000608">
    <property type="entry name" value="UBC"/>
</dbReference>
<feature type="region of interest" description="Disordered" evidence="7">
    <location>
        <begin position="409"/>
        <end position="431"/>
    </location>
</feature>
<keyword evidence="3" id="KW-0547">Nucleotide-binding</keyword>
<keyword evidence="4" id="KW-0833">Ubl conjugation pathway</keyword>